<dbReference type="InterPro" id="IPR020449">
    <property type="entry name" value="Tscrpt_reg_AraC-type_HTH"/>
</dbReference>
<gene>
    <name evidence="9" type="ORF">G5B05_05115</name>
</gene>
<dbReference type="SMART" id="SM00342">
    <property type="entry name" value="HTH_ARAC"/>
    <property type="match status" value="1"/>
</dbReference>
<evidence type="ECO:0000256" key="2">
    <source>
        <dbReference type="ARBA" id="ARBA00023015"/>
    </source>
</evidence>
<dbReference type="SUPFAM" id="SSF46689">
    <property type="entry name" value="Homeodomain-like"/>
    <property type="match status" value="2"/>
</dbReference>
<dbReference type="PROSITE" id="PS00041">
    <property type="entry name" value="HTH_ARAC_FAMILY_1"/>
    <property type="match status" value="1"/>
</dbReference>
<dbReference type="SUPFAM" id="SSF52172">
    <property type="entry name" value="CheY-like"/>
    <property type="match status" value="1"/>
</dbReference>
<dbReference type="RefSeq" id="WP_173829641.1">
    <property type="nucleotide sequence ID" value="NZ_JAAITQ010000006.1"/>
</dbReference>
<dbReference type="InterPro" id="IPR011006">
    <property type="entry name" value="CheY-like_superfamily"/>
</dbReference>
<dbReference type="InterPro" id="IPR001789">
    <property type="entry name" value="Sig_transdc_resp-reg_receiver"/>
</dbReference>
<dbReference type="PROSITE" id="PS01124">
    <property type="entry name" value="HTH_ARAC_FAMILY_2"/>
    <property type="match status" value="1"/>
</dbReference>
<evidence type="ECO:0000256" key="6">
    <source>
        <dbReference type="PROSITE-ProRule" id="PRU00169"/>
    </source>
</evidence>
<sequence>MYTYLIVDDEMIERKGIRMLLSRMNIRENILEASNGEEALEVFEKEKIDVLLTDINMPFMDGIELLSRIHEEYPGTETVIFSGYDEFSYAKKAISYGVSAYILKPVNPEEFEKVVGEINEKLAKSEREEKRKDESMEFLREHLLYLMVNGQSRNAMQEKTQTLLDMSFVRDFCRMVLLECANNYFEQVNSEQIEKMQSDLQMPFHYLNLNPQQSILFFSEEPDGGWEAFGRKLYHYIREMWDQECFLAVSGEITPDVELYDAFAQTEQLMERRFYHTGNHVFLPFQEEQSEVLVQIDAEILIRQIQQDIRMKDLESLREHFDQFCEKYEHQTIFSQIYIKFMFSNLLKEIYDNLERKDERELDREIDALYHSSNMTGVIQAVRMGIDRLETVFRADGGVAKRREVEQIKQYICENYSDSGMGVDQLAREVGMTPNYLSSIFKKNTGENLSRYLKGFRMERAREMLENTNEKIGVICEKCGFVNVSYFCQSFREYFGISPQKYRDQGE</sequence>
<proteinExistence type="predicted"/>
<dbReference type="InterPro" id="IPR018062">
    <property type="entry name" value="HTH_AraC-typ_CS"/>
</dbReference>
<keyword evidence="3" id="KW-0238">DNA-binding</keyword>
<protein>
    <recommendedName>
        <fullName evidence="1">Stage 0 sporulation protein A homolog</fullName>
    </recommendedName>
</protein>
<dbReference type="PROSITE" id="PS50110">
    <property type="entry name" value="RESPONSE_REGULATORY"/>
    <property type="match status" value="1"/>
</dbReference>
<keyword evidence="10" id="KW-1185">Reference proteome</keyword>
<dbReference type="Pfam" id="PF12833">
    <property type="entry name" value="HTH_18"/>
    <property type="match status" value="1"/>
</dbReference>
<evidence type="ECO:0000256" key="3">
    <source>
        <dbReference type="ARBA" id="ARBA00023125"/>
    </source>
</evidence>
<dbReference type="CDD" id="cd17536">
    <property type="entry name" value="REC_YesN-like"/>
    <property type="match status" value="1"/>
</dbReference>
<dbReference type="PANTHER" id="PTHR43280:SF10">
    <property type="entry name" value="REGULATORY PROTEIN POCR"/>
    <property type="match status" value="1"/>
</dbReference>
<evidence type="ECO:0000313" key="10">
    <source>
        <dbReference type="Proteomes" id="UP000768180"/>
    </source>
</evidence>
<dbReference type="Gene3D" id="3.40.50.2300">
    <property type="match status" value="1"/>
</dbReference>
<dbReference type="PRINTS" id="PR00032">
    <property type="entry name" value="HTHARAC"/>
</dbReference>
<dbReference type="Proteomes" id="UP000768180">
    <property type="component" value="Unassembled WGS sequence"/>
</dbReference>
<dbReference type="InterPro" id="IPR009057">
    <property type="entry name" value="Homeodomain-like_sf"/>
</dbReference>
<dbReference type="Pfam" id="PF00072">
    <property type="entry name" value="Response_reg"/>
    <property type="match status" value="1"/>
</dbReference>
<comment type="function">
    <text evidence="5">May play the central regulatory role in sporulation. It may be an element of the effector pathway responsible for the activation of sporulation genes in response to nutritional stress. Spo0A may act in concert with spo0H (a sigma factor) to control the expression of some genes that are critical to the sporulation process.</text>
</comment>
<comment type="caution">
    <text evidence="9">The sequence shown here is derived from an EMBL/GenBank/DDBJ whole genome shotgun (WGS) entry which is preliminary data.</text>
</comment>
<name>A0ABX2GCS2_9FIRM</name>
<evidence type="ECO:0000259" key="8">
    <source>
        <dbReference type="PROSITE" id="PS50110"/>
    </source>
</evidence>
<dbReference type="PANTHER" id="PTHR43280">
    <property type="entry name" value="ARAC-FAMILY TRANSCRIPTIONAL REGULATOR"/>
    <property type="match status" value="1"/>
</dbReference>
<keyword evidence="6" id="KW-0597">Phosphoprotein</keyword>
<evidence type="ECO:0000259" key="7">
    <source>
        <dbReference type="PROSITE" id="PS01124"/>
    </source>
</evidence>
<evidence type="ECO:0000256" key="4">
    <source>
        <dbReference type="ARBA" id="ARBA00023163"/>
    </source>
</evidence>
<dbReference type="SMART" id="SM00448">
    <property type="entry name" value="REC"/>
    <property type="match status" value="1"/>
</dbReference>
<dbReference type="InterPro" id="IPR018060">
    <property type="entry name" value="HTH_AraC"/>
</dbReference>
<keyword evidence="2" id="KW-0805">Transcription regulation</keyword>
<evidence type="ECO:0000256" key="5">
    <source>
        <dbReference type="ARBA" id="ARBA00024867"/>
    </source>
</evidence>
<feature type="domain" description="Response regulatory" evidence="8">
    <location>
        <begin position="3"/>
        <end position="119"/>
    </location>
</feature>
<evidence type="ECO:0000256" key="1">
    <source>
        <dbReference type="ARBA" id="ARBA00018672"/>
    </source>
</evidence>
<evidence type="ECO:0000313" key="9">
    <source>
        <dbReference type="EMBL" id="NSE15799.1"/>
    </source>
</evidence>
<reference evidence="9 10" key="1">
    <citation type="journal article" date="2020" name="Cell Host Microbe">
        <title>Functional and Genomic Variation between Human-Derived Isolates of Lachnospiraceae Reveals Inter- and Intra-Species Diversity.</title>
        <authorList>
            <person name="Sorbara M.T."/>
            <person name="Littmann E.R."/>
            <person name="Fontana E."/>
            <person name="Moody T.U."/>
            <person name="Kohout C.E."/>
            <person name="Gjonbalaj M."/>
            <person name="Eaton V."/>
            <person name="Seok R."/>
            <person name="Leiner I.M."/>
            <person name="Pamer E.G."/>
        </authorList>
    </citation>
    <scope>NUCLEOTIDE SEQUENCE [LARGE SCALE GENOMIC DNA]</scope>
    <source>
        <strain evidence="9 10">MSK.14.54</strain>
    </source>
</reference>
<keyword evidence="4" id="KW-0804">Transcription</keyword>
<feature type="modified residue" description="4-aspartylphosphate" evidence="6">
    <location>
        <position position="54"/>
    </location>
</feature>
<accession>A0ABX2GCS2</accession>
<organism evidence="9 10">
    <name type="scientific">Fusicatenibacter saccharivorans</name>
    <dbReference type="NCBI Taxonomy" id="1150298"/>
    <lineage>
        <taxon>Bacteria</taxon>
        <taxon>Bacillati</taxon>
        <taxon>Bacillota</taxon>
        <taxon>Clostridia</taxon>
        <taxon>Lachnospirales</taxon>
        <taxon>Lachnospiraceae</taxon>
        <taxon>Fusicatenibacter</taxon>
    </lineage>
</organism>
<dbReference type="EMBL" id="JAAITQ010000006">
    <property type="protein sequence ID" value="NSE15799.1"/>
    <property type="molecule type" value="Genomic_DNA"/>
</dbReference>
<feature type="domain" description="HTH araC/xylS-type" evidence="7">
    <location>
        <begin position="406"/>
        <end position="505"/>
    </location>
</feature>
<dbReference type="Gene3D" id="1.10.10.60">
    <property type="entry name" value="Homeodomain-like"/>
    <property type="match status" value="2"/>
</dbReference>